<proteinExistence type="predicted"/>
<dbReference type="Gene3D" id="1.10.357.10">
    <property type="entry name" value="Tetracycline Repressor, domain 2"/>
    <property type="match status" value="1"/>
</dbReference>
<dbReference type="SUPFAM" id="SSF46689">
    <property type="entry name" value="Homeodomain-like"/>
    <property type="match status" value="1"/>
</dbReference>
<sequence>MNSVSPTSPPLLRLVAMAQDLLLERGIGPVSLADVALALRLPLDAVERAFPAGKPALVAAVVGHYLIQFSQRLAQHGPLSANAVEEMLRVRQTLQALPEKMRSLFMHELKADYPTLYQKLRTERLASVLHYMRLNL</sequence>
<name>A0A558BVJ4_9BACT</name>
<accession>A0A558BVJ4</accession>
<evidence type="ECO:0008006" key="3">
    <source>
        <dbReference type="Google" id="ProtNLM"/>
    </source>
</evidence>
<organism evidence="1 2">
    <name type="scientific">Hymenobacter setariae</name>
    <dbReference type="NCBI Taxonomy" id="2594794"/>
    <lineage>
        <taxon>Bacteria</taxon>
        <taxon>Pseudomonadati</taxon>
        <taxon>Bacteroidota</taxon>
        <taxon>Cytophagia</taxon>
        <taxon>Cytophagales</taxon>
        <taxon>Hymenobacteraceae</taxon>
        <taxon>Hymenobacter</taxon>
    </lineage>
</organism>
<comment type="caution">
    <text evidence="1">The sequence shown here is derived from an EMBL/GenBank/DDBJ whole genome shotgun (WGS) entry which is preliminary data.</text>
</comment>
<dbReference type="AlphaFoldDB" id="A0A558BVJ4"/>
<dbReference type="RefSeq" id="WP_144848589.1">
    <property type="nucleotide sequence ID" value="NZ_VMRJ01000003.1"/>
</dbReference>
<dbReference type="EMBL" id="VMRJ01000003">
    <property type="protein sequence ID" value="TVT40538.1"/>
    <property type="molecule type" value="Genomic_DNA"/>
</dbReference>
<dbReference type="Proteomes" id="UP000317624">
    <property type="component" value="Unassembled WGS sequence"/>
</dbReference>
<dbReference type="OrthoDB" id="3827407at2"/>
<dbReference type="InterPro" id="IPR009057">
    <property type="entry name" value="Homeodomain-like_sf"/>
</dbReference>
<protein>
    <recommendedName>
        <fullName evidence="3">TetR/AcrR family transcriptional regulator</fullName>
    </recommendedName>
</protein>
<reference evidence="1 2" key="1">
    <citation type="submission" date="2019-07" db="EMBL/GenBank/DDBJ databases">
        <title>Hymenobacter sp. straun FUR1 Genome sequencing and assembly.</title>
        <authorList>
            <person name="Chhetri G."/>
        </authorList>
    </citation>
    <scope>NUCLEOTIDE SEQUENCE [LARGE SCALE GENOMIC DNA]</scope>
    <source>
        <strain evidence="1 2">Fur1</strain>
    </source>
</reference>
<evidence type="ECO:0000313" key="2">
    <source>
        <dbReference type="Proteomes" id="UP000317624"/>
    </source>
</evidence>
<gene>
    <name evidence="1" type="ORF">FNT36_13765</name>
</gene>
<keyword evidence="2" id="KW-1185">Reference proteome</keyword>
<evidence type="ECO:0000313" key="1">
    <source>
        <dbReference type="EMBL" id="TVT40538.1"/>
    </source>
</evidence>